<evidence type="ECO:0000256" key="4">
    <source>
        <dbReference type="ARBA" id="ARBA00022980"/>
    </source>
</evidence>
<comment type="function">
    <text evidence="7 8">One of the proteins that surrounds the polypeptide exit tunnel on the outside of the subunit.</text>
</comment>
<dbReference type="Gene3D" id="2.30.30.30">
    <property type="match status" value="1"/>
</dbReference>
<dbReference type="HAMAP" id="MF_01326_B">
    <property type="entry name" value="Ribosomal_uL24_B"/>
    <property type="match status" value="1"/>
</dbReference>
<dbReference type="InterPro" id="IPR057264">
    <property type="entry name" value="Ribosomal_uL24_C"/>
</dbReference>
<evidence type="ECO:0000256" key="6">
    <source>
        <dbReference type="ARBA" id="ARBA00035206"/>
    </source>
</evidence>
<dbReference type="InterPro" id="IPR014722">
    <property type="entry name" value="Rib_uL2_dom2"/>
</dbReference>
<keyword evidence="2 8" id="KW-0699">rRNA-binding</keyword>
<accession>A0A7R6PHX3</accession>
<keyword evidence="4 8" id="KW-0689">Ribosomal protein</keyword>
<evidence type="ECO:0000256" key="2">
    <source>
        <dbReference type="ARBA" id="ARBA00022730"/>
    </source>
</evidence>
<dbReference type="InterPro" id="IPR041988">
    <property type="entry name" value="Ribosomal_uL24_KOW"/>
</dbReference>
<name>A0A7R6PHX3_9BACT</name>
<dbReference type="GO" id="GO:0003735">
    <property type="term" value="F:structural constituent of ribosome"/>
    <property type="evidence" value="ECO:0007669"/>
    <property type="project" value="InterPro"/>
</dbReference>
<dbReference type="Pfam" id="PF00467">
    <property type="entry name" value="KOW"/>
    <property type="match status" value="1"/>
</dbReference>
<evidence type="ECO:0000256" key="5">
    <source>
        <dbReference type="ARBA" id="ARBA00023274"/>
    </source>
</evidence>
<evidence type="ECO:0000256" key="8">
    <source>
        <dbReference type="HAMAP-Rule" id="MF_01326"/>
    </source>
</evidence>
<proteinExistence type="inferred from homology"/>
<dbReference type="GO" id="GO:0005840">
    <property type="term" value="C:ribosome"/>
    <property type="evidence" value="ECO:0007669"/>
    <property type="project" value="UniProtKB-KW"/>
</dbReference>
<dbReference type="InterPro" id="IPR005824">
    <property type="entry name" value="KOW"/>
</dbReference>
<comment type="function">
    <text evidence="8">One of two assembly initiator proteins, it binds directly to the 5'-end of the 23S rRNA, where it nucleates assembly of the 50S subunit.</text>
</comment>
<protein>
    <recommendedName>
        <fullName evidence="6 8">Large ribosomal subunit protein uL24</fullName>
    </recommendedName>
</protein>
<dbReference type="Proteomes" id="UP000595564">
    <property type="component" value="Chromosome"/>
</dbReference>
<evidence type="ECO:0000313" key="11">
    <source>
        <dbReference type="Proteomes" id="UP000595564"/>
    </source>
</evidence>
<organism evidence="10 11">
    <name type="scientific">Thermotomaculum hydrothermale</name>
    <dbReference type="NCBI Taxonomy" id="981385"/>
    <lineage>
        <taxon>Bacteria</taxon>
        <taxon>Pseudomonadati</taxon>
        <taxon>Acidobacteriota</taxon>
        <taxon>Holophagae</taxon>
        <taxon>Thermotomaculales</taxon>
        <taxon>Thermotomaculaceae</taxon>
        <taxon>Thermotomaculum</taxon>
    </lineage>
</organism>
<dbReference type="Pfam" id="PF17136">
    <property type="entry name" value="ribosomal_L24"/>
    <property type="match status" value="1"/>
</dbReference>
<dbReference type="PANTHER" id="PTHR12903">
    <property type="entry name" value="MITOCHONDRIAL RIBOSOMAL PROTEIN L24"/>
    <property type="match status" value="1"/>
</dbReference>
<reference evidence="10 11" key="1">
    <citation type="journal article" date="2012" name="Extremophiles">
        <title>Thermotomaculum hydrothermale gen. nov., sp. nov., a novel heterotrophic thermophile within the phylum Acidobacteria from a deep-sea hydrothermal vent chimney in the Southern Okinawa Trough.</title>
        <authorList>
            <person name="Izumi H."/>
            <person name="Nunoura T."/>
            <person name="Miyazaki M."/>
            <person name="Mino S."/>
            <person name="Toki T."/>
            <person name="Takai K."/>
            <person name="Sako Y."/>
            <person name="Sawabe T."/>
            <person name="Nakagawa S."/>
        </authorList>
    </citation>
    <scope>NUCLEOTIDE SEQUENCE [LARGE SCALE GENOMIC DNA]</scope>
    <source>
        <strain evidence="10 11">AC55</strain>
    </source>
</reference>
<dbReference type="InterPro" id="IPR003256">
    <property type="entry name" value="Ribosomal_uL24"/>
</dbReference>
<dbReference type="SUPFAM" id="SSF50104">
    <property type="entry name" value="Translation proteins SH3-like domain"/>
    <property type="match status" value="1"/>
</dbReference>
<evidence type="ECO:0000256" key="1">
    <source>
        <dbReference type="ARBA" id="ARBA00010618"/>
    </source>
</evidence>
<dbReference type="SMART" id="SM00739">
    <property type="entry name" value="KOW"/>
    <property type="match status" value="1"/>
</dbReference>
<evidence type="ECO:0000313" key="10">
    <source>
        <dbReference type="EMBL" id="BBB32919.1"/>
    </source>
</evidence>
<dbReference type="KEGG" id="thyd:TTHT_1407"/>
<dbReference type="NCBIfam" id="TIGR01079">
    <property type="entry name" value="rplX_bact"/>
    <property type="match status" value="1"/>
</dbReference>
<sequence>MLRKAKVKKKDKVLILAGKDKGKTGIVLDVDLKKERVLVEGINYVKKHVRPNPGAGIQGGIEEMEAPIHISNVMVICPECGKPTRVGRKELKDGKRVRICKKCNGMIDKA</sequence>
<dbReference type="CDD" id="cd06089">
    <property type="entry name" value="KOW_RPL26"/>
    <property type="match status" value="1"/>
</dbReference>
<comment type="similarity">
    <text evidence="1 8">Belongs to the universal ribosomal protein uL24 family.</text>
</comment>
<feature type="domain" description="KOW" evidence="9">
    <location>
        <begin position="6"/>
        <end position="33"/>
    </location>
</feature>
<dbReference type="GO" id="GO:0019843">
    <property type="term" value="F:rRNA binding"/>
    <property type="evidence" value="ECO:0007669"/>
    <property type="project" value="UniProtKB-UniRule"/>
</dbReference>
<dbReference type="EMBL" id="AP017470">
    <property type="protein sequence ID" value="BBB32919.1"/>
    <property type="molecule type" value="Genomic_DNA"/>
</dbReference>
<dbReference type="GO" id="GO:0006412">
    <property type="term" value="P:translation"/>
    <property type="evidence" value="ECO:0007669"/>
    <property type="project" value="UniProtKB-UniRule"/>
</dbReference>
<evidence type="ECO:0000256" key="3">
    <source>
        <dbReference type="ARBA" id="ARBA00022884"/>
    </source>
</evidence>
<evidence type="ECO:0000256" key="7">
    <source>
        <dbReference type="ARBA" id="ARBA00058688"/>
    </source>
</evidence>
<keyword evidence="5 8" id="KW-0687">Ribonucleoprotein</keyword>
<dbReference type="InterPro" id="IPR008991">
    <property type="entry name" value="Translation_prot_SH3-like_sf"/>
</dbReference>
<comment type="subunit">
    <text evidence="8">Part of the 50S ribosomal subunit.</text>
</comment>
<dbReference type="FunFam" id="2.30.30.30:FF:000004">
    <property type="entry name" value="50S ribosomal protein L24"/>
    <property type="match status" value="1"/>
</dbReference>
<evidence type="ECO:0000259" key="9">
    <source>
        <dbReference type="SMART" id="SM00739"/>
    </source>
</evidence>
<gene>
    <name evidence="8 10" type="primary">rplX</name>
    <name evidence="10" type="ORF">TTHT_1407</name>
</gene>
<dbReference type="GO" id="GO:1990904">
    <property type="term" value="C:ribonucleoprotein complex"/>
    <property type="evidence" value="ECO:0007669"/>
    <property type="project" value="UniProtKB-KW"/>
</dbReference>
<keyword evidence="11" id="KW-1185">Reference proteome</keyword>
<keyword evidence="3 8" id="KW-0694">RNA-binding</keyword>
<dbReference type="AlphaFoldDB" id="A0A7R6PHX3"/>